<evidence type="ECO:0000256" key="1">
    <source>
        <dbReference type="ARBA" id="ARBA00022737"/>
    </source>
</evidence>
<feature type="domain" description="Disaggregatase-related" evidence="2">
    <location>
        <begin position="281"/>
        <end position="466"/>
    </location>
</feature>
<dbReference type="Pfam" id="PF08480">
    <property type="entry name" value="Disaggr_assoc"/>
    <property type="match status" value="1"/>
</dbReference>
<organism evidence="4 5">
    <name type="scientific">Methanosarcina vacuolata Z-761</name>
    <dbReference type="NCBI Taxonomy" id="1434123"/>
    <lineage>
        <taxon>Archaea</taxon>
        <taxon>Methanobacteriati</taxon>
        <taxon>Methanobacteriota</taxon>
        <taxon>Stenosarchaea group</taxon>
        <taxon>Methanomicrobia</taxon>
        <taxon>Methanosarcinales</taxon>
        <taxon>Methanosarcinaceae</taxon>
        <taxon>Methanosarcina</taxon>
    </lineage>
</organism>
<evidence type="ECO:0000259" key="3">
    <source>
        <dbReference type="Pfam" id="PF13229"/>
    </source>
</evidence>
<dbReference type="Pfam" id="PF13229">
    <property type="entry name" value="Beta_helix"/>
    <property type="match status" value="1"/>
</dbReference>
<name>A0A0E3Q6G4_9EURY</name>
<dbReference type="EMBL" id="CP009520">
    <property type="protein sequence ID" value="AKB44142.1"/>
    <property type="molecule type" value="Genomic_DNA"/>
</dbReference>
<proteinExistence type="predicted"/>
<dbReference type="FunFam" id="2.160.20.10:FF:000069">
    <property type="entry name" value="Uncharacterized protein"/>
    <property type="match status" value="1"/>
</dbReference>
<dbReference type="Gene3D" id="2.160.20.10">
    <property type="entry name" value="Single-stranded right-handed beta-helix, Pectin lyase-like"/>
    <property type="match status" value="1"/>
</dbReference>
<dbReference type="AlphaFoldDB" id="A0A0E3Q6G4"/>
<dbReference type="InterPro" id="IPR039448">
    <property type="entry name" value="Beta_helix"/>
</dbReference>
<dbReference type="PATRIC" id="fig|1434123.4.peg.2266"/>
<dbReference type="InterPro" id="IPR011050">
    <property type="entry name" value="Pectin_lyase_fold/virulence"/>
</dbReference>
<protein>
    <submittedName>
        <fullName evidence="4">Uncharacterized protein</fullName>
    </submittedName>
</protein>
<dbReference type="KEGG" id="mvc:MSVAZ_1873"/>
<accession>A0A0E3Q6G4</accession>
<dbReference type="InterPro" id="IPR006626">
    <property type="entry name" value="PbH1"/>
</dbReference>
<dbReference type="PANTHER" id="PTHR22990:SF15">
    <property type="entry name" value="F-BOX ONLY PROTEIN 10"/>
    <property type="match status" value="1"/>
</dbReference>
<dbReference type="PANTHER" id="PTHR22990">
    <property type="entry name" value="F-BOX ONLY PROTEIN"/>
    <property type="match status" value="1"/>
</dbReference>
<dbReference type="SUPFAM" id="SSF51126">
    <property type="entry name" value="Pectin lyase-like"/>
    <property type="match status" value="1"/>
</dbReference>
<dbReference type="HOGENOM" id="CLU_012607_1_0_2"/>
<evidence type="ECO:0000313" key="4">
    <source>
        <dbReference type="EMBL" id="AKB44142.1"/>
    </source>
</evidence>
<reference evidence="4 5" key="1">
    <citation type="submission" date="2014-07" db="EMBL/GenBank/DDBJ databases">
        <title>Methanogenic archaea and the global carbon cycle.</title>
        <authorList>
            <person name="Henriksen J.R."/>
            <person name="Luke J."/>
            <person name="Reinhart S."/>
            <person name="Benedict M.N."/>
            <person name="Youngblut N.D."/>
            <person name="Metcalf M.E."/>
            <person name="Whitaker R.J."/>
            <person name="Metcalf W.W."/>
        </authorList>
    </citation>
    <scope>NUCLEOTIDE SEQUENCE [LARGE SCALE GENOMIC DNA]</scope>
    <source>
        <strain evidence="4 5">Z-761</strain>
    </source>
</reference>
<dbReference type="InterPro" id="IPR012334">
    <property type="entry name" value="Pectin_lyas_fold"/>
</dbReference>
<dbReference type="Proteomes" id="UP000033096">
    <property type="component" value="Chromosome"/>
</dbReference>
<dbReference type="InterPro" id="IPR013687">
    <property type="entry name" value="Disaggr-rel"/>
</dbReference>
<evidence type="ECO:0000313" key="5">
    <source>
        <dbReference type="Proteomes" id="UP000033096"/>
    </source>
</evidence>
<dbReference type="InterPro" id="IPR051550">
    <property type="entry name" value="SCF-Subunits/Alg-Epimerases"/>
</dbReference>
<sequence>MSSILILFLIFFSSTTSAVTEQNSTATMTENNTTYNPLYLDNLCYGNLIQNKTVSVTGDGSGDFNCDGIDDQVEINQALKYVAEDPQFTTVHLKGPYTYVISDSIFIGNNTTLEGDPTAVIKLIDNAGWAVDKPLITQMDSNKINGVTIKGFEIDGNHDNNLDKTNGYGFYNMIQFCNSTDIQVHDMYMHDGHGDGLKIDHSSKVQFYNNSVYKTGHNAFFAEDCQNLETWDNKITIRTDCGLRVLNSNHVKFHDNVIDSFYHWSAGGSGIMVEKTTGVVNDVEIYNNTIHDTYGSGIWLIGWLDSYPREEAQNVHIFNNIFYNTGMNPNIDLVGGIITSGFYDTLIENNIFDGVYNAAIIHMLPTGSHVSPTYEARLSLSSIGTKYTTVVRNNIIVNTQKCKTDPEGTGYAVINYLPETHTFVLENNCLYNNSAGNYRNCTSSTDIYADPLFVNQSIHDYRLEPNSPCIDAGYT</sequence>
<keyword evidence="1" id="KW-0677">Repeat</keyword>
<evidence type="ECO:0000259" key="2">
    <source>
        <dbReference type="Pfam" id="PF08480"/>
    </source>
</evidence>
<dbReference type="SMART" id="SM00710">
    <property type="entry name" value="PbH1"/>
    <property type="match status" value="7"/>
</dbReference>
<feature type="domain" description="Right handed beta helix" evidence="3">
    <location>
        <begin position="137"/>
        <end position="274"/>
    </location>
</feature>
<keyword evidence="5" id="KW-1185">Reference proteome</keyword>
<gene>
    <name evidence="4" type="ORF">MSVAZ_1873</name>
</gene>